<dbReference type="EMBL" id="VSRR010019010">
    <property type="protein sequence ID" value="MPC61849.1"/>
    <property type="molecule type" value="Genomic_DNA"/>
</dbReference>
<accession>A0A5B7GWI8</accession>
<name>A0A5B7GWI8_PORTR</name>
<dbReference type="AlphaFoldDB" id="A0A5B7GWI8"/>
<keyword evidence="3" id="KW-1185">Reference proteome</keyword>
<gene>
    <name evidence="2" type="ORF">E2C01_055925</name>
</gene>
<reference evidence="2 3" key="1">
    <citation type="submission" date="2019-05" db="EMBL/GenBank/DDBJ databases">
        <title>Another draft genome of Portunus trituberculatus and its Hox gene families provides insights of decapod evolution.</title>
        <authorList>
            <person name="Jeong J.-H."/>
            <person name="Song I."/>
            <person name="Kim S."/>
            <person name="Choi T."/>
            <person name="Kim D."/>
            <person name="Ryu S."/>
            <person name="Kim W."/>
        </authorList>
    </citation>
    <scope>NUCLEOTIDE SEQUENCE [LARGE SCALE GENOMIC DNA]</scope>
    <source>
        <tissue evidence="2">Muscle</tissue>
    </source>
</reference>
<evidence type="ECO:0000256" key="1">
    <source>
        <dbReference type="SAM" id="MobiDB-lite"/>
    </source>
</evidence>
<dbReference type="Proteomes" id="UP000324222">
    <property type="component" value="Unassembled WGS sequence"/>
</dbReference>
<feature type="region of interest" description="Disordered" evidence="1">
    <location>
        <begin position="1"/>
        <end position="26"/>
    </location>
</feature>
<sequence length="77" mass="8736">MQQQQQPQPGKTKCNEPHCHPTACKPPPLCKRYCCRLPNERPPLPGPAHRLARAPPIGSFAEGWEWTRRSPRPLSNC</sequence>
<evidence type="ECO:0000313" key="3">
    <source>
        <dbReference type="Proteomes" id="UP000324222"/>
    </source>
</evidence>
<comment type="caution">
    <text evidence="2">The sequence shown here is derived from an EMBL/GenBank/DDBJ whole genome shotgun (WGS) entry which is preliminary data.</text>
</comment>
<proteinExistence type="predicted"/>
<evidence type="ECO:0000313" key="2">
    <source>
        <dbReference type="EMBL" id="MPC61849.1"/>
    </source>
</evidence>
<protein>
    <submittedName>
        <fullName evidence="2">Uncharacterized protein</fullName>
    </submittedName>
</protein>
<organism evidence="2 3">
    <name type="scientific">Portunus trituberculatus</name>
    <name type="common">Swimming crab</name>
    <name type="synonym">Neptunus trituberculatus</name>
    <dbReference type="NCBI Taxonomy" id="210409"/>
    <lineage>
        <taxon>Eukaryota</taxon>
        <taxon>Metazoa</taxon>
        <taxon>Ecdysozoa</taxon>
        <taxon>Arthropoda</taxon>
        <taxon>Crustacea</taxon>
        <taxon>Multicrustacea</taxon>
        <taxon>Malacostraca</taxon>
        <taxon>Eumalacostraca</taxon>
        <taxon>Eucarida</taxon>
        <taxon>Decapoda</taxon>
        <taxon>Pleocyemata</taxon>
        <taxon>Brachyura</taxon>
        <taxon>Eubrachyura</taxon>
        <taxon>Portunoidea</taxon>
        <taxon>Portunidae</taxon>
        <taxon>Portuninae</taxon>
        <taxon>Portunus</taxon>
    </lineage>
</organism>